<dbReference type="GO" id="GO:0003735">
    <property type="term" value="F:structural constituent of ribosome"/>
    <property type="evidence" value="ECO:0007669"/>
    <property type="project" value="InterPro"/>
</dbReference>
<comment type="caution">
    <text evidence="9">The sequence shown here is derived from an EMBL/GenBank/DDBJ whole genome shotgun (WGS) entry which is preliminary data.</text>
</comment>
<comment type="similarity">
    <text evidence="2">Belongs to the bacterial ribosomal protein bL19 family.</text>
</comment>
<reference evidence="9" key="1">
    <citation type="submission" date="2022-07" db="EMBL/GenBank/DDBJ databases">
        <authorList>
            <person name="Trinca V."/>
            <person name="Uliana J.V.C."/>
            <person name="Torres T.T."/>
            <person name="Ward R.J."/>
            <person name="Monesi N."/>
        </authorList>
    </citation>
    <scope>NUCLEOTIDE SEQUENCE</scope>
    <source>
        <strain evidence="9">HSMRA1968</strain>
        <tissue evidence="9">Whole embryos</tissue>
    </source>
</reference>
<dbReference type="PANTHER" id="PTHR15680">
    <property type="entry name" value="RIBOSOMAL PROTEIN L19"/>
    <property type="match status" value="1"/>
</dbReference>
<keyword evidence="3" id="KW-0809">Transit peptide</keyword>
<dbReference type="PANTHER" id="PTHR15680:SF9">
    <property type="entry name" value="LARGE RIBOSOMAL SUBUNIT PROTEIN BL19M"/>
    <property type="match status" value="1"/>
</dbReference>
<comment type="subcellular location">
    <subcellularLocation>
        <location evidence="1">Mitochondrion</location>
    </subcellularLocation>
</comment>
<sequence length="301" mass="35580">MNLTRRIACNPFILKSHGLSSAHFRLLTSKSDPLLEPALASSQHSTEARKPLAPPQYRFVYPEFLPDPNRVYRNPIREKLERMDMINRRTQIDIPEFYVGSILAVTSSDPHAAGKTSRFLGICIQRKFCGLRAEFVLRNYVDNQGVEITYQLYDPTIQKIDIIRLEKRLDSELLYLRDAYPEYSTFDLNMEPEILPEGSPVPLNKTMVKLKPRPWEQRWERKNFVGVSNILEIINEKMTKQMEDHKKPWEKYDLVMEYRKTIPEEEQQEIYAEVYSQLHELEIHRRKIKRSRSFIKPKKLG</sequence>
<dbReference type="SUPFAM" id="SSF50104">
    <property type="entry name" value="Translation proteins SH3-like domain"/>
    <property type="match status" value="1"/>
</dbReference>
<evidence type="ECO:0000256" key="5">
    <source>
        <dbReference type="ARBA" id="ARBA00023128"/>
    </source>
</evidence>
<dbReference type="Pfam" id="PF01245">
    <property type="entry name" value="Ribosomal_L19"/>
    <property type="match status" value="1"/>
</dbReference>
<keyword evidence="10" id="KW-1185">Reference proteome</keyword>
<keyword evidence="4 9" id="KW-0689">Ribosomal protein</keyword>
<accession>A0A9Q0MQ11</accession>
<evidence type="ECO:0000256" key="8">
    <source>
        <dbReference type="ARBA" id="ARBA00035359"/>
    </source>
</evidence>
<keyword evidence="5" id="KW-0496">Mitochondrion</keyword>
<dbReference type="GO" id="GO:0006412">
    <property type="term" value="P:translation"/>
    <property type="evidence" value="ECO:0007669"/>
    <property type="project" value="InterPro"/>
</dbReference>
<gene>
    <name evidence="9" type="primary">mRpL19</name>
    <name evidence="9" type="ORF">Bhyg_14362</name>
</gene>
<name>A0A9Q0MQ11_9DIPT</name>
<evidence type="ECO:0000256" key="3">
    <source>
        <dbReference type="ARBA" id="ARBA00022946"/>
    </source>
</evidence>
<evidence type="ECO:0000256" key="4">
    <source>
        <dbReference type="ARBA" id="ARBA00022980"/>
    </source>
</evidence>
<proteinExistence type="inferred from homology"/>
<dbReference type="EMBL" id="WJQU01000004">
    <property type="protein sequence ID" value="KAJ6635776.1"/>
    <property type="molecule type" value="Genomic_DNA"/>
</dbReference>
<dbReference type="OrthoDB" id="432645at2759"/>
<dbReference type="FunFam" id="2.30.30.790:FF:000002">
    <property type="entry name" value="39S ribosomal protein L19, mitochondrial"/>
    <property type="match status" value="1"/>
</dbReference>
<evidence type="ECO:0000256" key="7">
    <source>
        <dbReference type="ARBA" id="ARBA00035288"/>
    </source>
</evidence>
<dbReference type="Proteomes" id="UP001151699">
    <property type="component" value="Chromosome C"/>
</dbReference>
<dbReference type="Gene3D" id="2.30.30.790">
    <property type="match status" value="1"/>
</dbReference>
<protein>
    <recommendedName>
        <fullName evidence="7">Large ribosomal subunit protein bL19m</fullName>
    </recommendedName>
    <alternativeName>
        <fullName evidence="8">39S ribosomal protein L19, mitochondrial</fullName>
    </alternativeName>
</protein>
<evidence type="ECO:0000256" key="2">
    <source>
        <dbReference type="ARBA" id="ARBA00005781"/>
    </source>
</evidence>
<keyword evidence="6" id="KW-0687">Ribonucleoprotein</keyword>
<organism evidence="9 10">
    <name type="scientific">Pseudolycoriella hygida</name>
    <dbReference type="NCBI Taxonomy" id="35572"/>
    <lineage>
        <taxon>Eukaryota</taxon>
        <taxon>Metazoa</taxon>
        <taxon>Ecdysozoa</taxon>
        <taxon>Arthropoda</taxon>
        <taxon>Hexapoda</taxon>
        <taxon>Insecta</taxon>
        <taxon>Pterygota</taxon>
        <taxon>Neoptera</taxon>
        <taxon>Endopterygota</taxon>
        <taxon>Diptera</taxon>
        <taxon>Nematocera</taxon>
        <taxon>Sciaroidea</taxon>
        <taxon>Sciaridae</taxon>
        <taxon>Pseudolycoriella</taxon>
    </lineage>
</organism>
<dbReference type="InterPro" id="IPR008991">
    <property type="entry name" value="Translation_prot_SH3-like_sf"/>
</dbReference>
<evidence type="ECO:0000313" key="10">
    <source>
        <dbReference type="Proteomes" id="UP001151699"/>
    </source>
</evidence>
<evidence type="ECO:0000256" key="1">
    <source>
        <dbReference type="ARBA" id="ARBA00004173"/>
    </source>
</evidence>
<dbReference type="AlphaFoldDB" id="A0A9Q0MQ11"/>
<evidence type="ECO:0000313" key="9">
    <source>
        <dbReference type="EMBL" id="KAJ6635776.1"/>
    </source>
</evidence>
<dbReference type="InterPro" id="IPR001857">
    <property type="entry name" value="Ribosomal_bL19"/>
</dbReference>
<dbReference type="InterPro" id="IPR038657">
    <property type="entry name" value="Ribosomal_bL19_sf"/>
</dbReference>
<evidence type="ECO:0000256" key="6">
    <source>
        <dbReference type="ARBA" id="ARBA00023274"/>
    </source>
</evidence>
<dbReference type="GO" id="GO:0005762">
    <property type="term" value="C:mitochondrial large ribosomal subunit"/>
    <property type="evidence" value="ECO:0007669"/>
    <property type="project" value="TreeGrafter"/>
</dbReference>